<protein>
    <submittedName>
        <fullName evidence="3">Gfo/Idh/MocA family protein</fullName>
    </submittedName>
</protein>
<dbReference type="EMBL" id="JBHUFC010000001">
    <property type="protein sequence ID" value="MFD1786196.1"/>
    <property type="molecule type" value="Genomic_DNA"/>
</dbReference>
<dbReference type="InterPro" id="IPR000683">
    <property type="entry name" value="Gfo/Idh/MocA-like_OxRdtase_N"/>
</dbReference>
<proteinExistence type="predicted"/>
<dbReference type="RefSeq" id="WP_380937948.1">
    <property type="nucleotide sequence ID" value="NZ_JBHUFC010000001.1"/>
</dbReference>
<dbReference type="PANTHER" id="PTHR43249:SF1">
    <property type="entry name" value="D-GLUCOSIDE 3-DEHYDROGENASE"/>
    <property type="match status" value="1"/>
</dbReference>
<dbReference type="Pfam" id="PF01408">
    <property type="entry name" value="GFO_IDH_MocA"/>
    <property type="match status" value="1"/>
</dbReference>
<gene>
    <name evidence="3" type="ORF">ACFSC3_01290</name>
</gene>
<evidence type="ECO:0000313" key="4">
    <source>
        <dbReference type="Proteomes" id="UP001597283"/>
    </source>
</evidence>
<evidence type="ECO:0000313" key="3">
    <source>
        <dbReference type="EMBL" id="MFD1786196.1"/>
    </source>
</evidence>
<feature type="domain" description="GFO/IDH/MocA-like oxidoreductase" evidence="2">
    <location>
        <begin position="137"/>
        <end position="259"/>
    </location>
</feature>
<evidence type="ECO:0000259" key="1">
    <source>
        <dbReference type="Pfam" id="PF01408"/>
    </source>
</evidence>
<dbReference type="SUPFAM" id="SSF55347">
    <property type="entry name" value="Glyceraldehyde-3-phosphate dehydrogenase-like, C-terminal domain"/>
    <property type="match status" value="1"/>
</dbReference>
<name>A0ABW4N841_9SPHN</name>
<accession>A0ABW4N841</accession>
<dbReference type="SUPFAM" id="SSF51735">
    <property type="entry name" value="NAD(P)-binding Rossmann-fold domains"/>
    <property type="match status" value="1"/>
</dbReference>
<dbReference type="InterPro" id="IPR052515">
    <property type="entry name" value="Gfo/Idh/MocA_Oxidoreductase"/>
</dbReference>
<organism evidence="3 4">
    <name type="scientific">Sphingomonas floccifaciens</name>
    <dbReference type="NCBI Taxonomy" id="1844115"/>
    <lineage>
        <taxon>Bacteria</taxon>
        <taxon>Pseudomonadati</taxon>
        <taxon>Pseudomonadota</taxon>
        <taxon>Alphaproteobacteria</taxon>
        <taxon>Sphingomonadales</taxon>
        <taxon>Sphingomonadaceae</taxon>
        <taxon>Sphingomonas</taxon>
    </lineage>
</organism>
<feature type="domain" description="Gfo/Idh/MocA-like oxidoreductase N-terminal" evidence="1">
    <location>
        <begin position="11"/>
        <end position="126"/>
    </location>
</feature>
<dbReference type="InterPro" id="IPR036291">
    <property type="entry name" value="NAD(P)-bd_dom_sf"/>
</dbReference>
<dbReference type="Proteomes" id="UP001597283">
    <property type="component" value="Unassembled WGS sequence"/>
</dbReference>
<sequence>MTGTHSGPLAVSVIGLGMAAEPHALALRDLVERVRVVHAATRSVGRGQAFAARHGFPVTADIDAAITDPVVDAVIVLTPPNTHAVIAEAALHAGKHVLIEKPLDASLPAAEGIVATAGRLGLRAGVVLQHRFRPAAQRLRAMIDDGALGAIQAAHLHVAWWRPQSYYDEPGRGTLARDGGGVLMTQAIHAIDLMRSLVGPMTVAHAMARTTALHRMEVEDHVVALLRLPNGAPASIVATTAAAPGFPETLDLIGTRATARLTAGQLDVAYVDGRREQVVADTRSGAGAGPMDFTHDAHRALIADFADAIRDDRSPLCSAHDALETQRLIAAMLAG</sequence>
<dbReference type="InterPro" id="IPR055170">
    <property type="entry name" value="GFO_IDH_MocA-like_dom"/>
</dbReference>
<comment type="caution">
    <text evidence="3">The sequence shown here is derived from an EMBL/GenBank/DDBJ whole genome shotgun (WGS) entry which is preliminary data.</text>
</comment>
<dbReference type="Gene3D" id="3.30.360.10">
    <property type="entry name" value="Dihydrodipicolinate Reductase, domain 2"/>
    <property type="match status" value="1"/>
</dbReference>
<keyword evidence="4" id="KW-1185">Reference proteome</keyword>
<dbReference type="Pfam" id="PF22725">
    <property type="entry name" value="GFO_IDH_MocA_C3"/>
    <property type="match status" value="1"/>
</dbReference>
<evidence type="ECO:0000259" key="2">
    <source>
        <dbReference type="Pfam" id="PF22725"/>
    </source>
</evidence>
<dbReference type="Gene3D" id="3.40.50.720">
    <property type="entry name" value="NAD(P)-binding Rossmann-like Domain"/>
    <property type="match status" value="1"/>
</dbReference>
<dbReference type="PANTHER" id="PTHR43249">
    <property type="entry name" value="UDP-N-ACETYL-2-AMINO-2-DEOXY-D-GLUCURONATE OXIDASE"/>
    <property type="match status" value="1"/>
</dbReference>
<reference evidence="4" key="1">
    <citation type="journal article" date="2019" name="Int. J. Syst. Evol. Microbiol.">
        <title>The Global Catalogue of Microorganisms (GCM) 10K type strain sequencing project: providing services to taxonomists for standard genome sequencing and annotation.</title>
        <authorList>
            <consortium name="The Broad Institute Genomics Platform"/>
            <consortium name="The Broad Institute Genome Sequencing Center for Infectious Disease"/>
            <person name="Wu L."/>
            <person name="Ma J."/>
        </authorList>
    </citation>
    <scope>NUCLEOTIDE SEQUENCE [LARGE SCALE GENOMIC DNA]</scope>
    <source>
        <strain evidence="4">Q85</strain>
    </source>
</reference>